<name>A0A8S9STC4_BRACR</name>
<dbReference type="Proteomes" id="UP000712600">
    <property type="component" value="Unassembled WGS sequence"/>
</dbReference>
<comment type="caution">
    <text evidence="1">The sequence shown here is derived from an EMBL/GenBank/DDBJ whole genome shotgun (WGS) entry which is preliminary data.</text>
</comment>
<protein>
    <submittedName>
        <fullName evidence="1">Uncharacterized protein</fullName>
    </submittedName>
</protein>
<dbReference type="EMBL" id="QGKX02000004">
    <property type="protein sequence ID" value="KAF3604267.1"/>
    <property type="molecule type" value="Genomic_DNA"/>
</dbReference>
<dbReference type="AlphaFoldDB" id="A0A8S9STC4"/>
<gene>
    <name evidence="1" type="ORF">F2Q69_00035803</name>
</gene>
<evidence type="ECO:0000313" key="2">
    <source>
        <dbReference type="Proteomes" id="UP000712600"/>
    </source>
</evidence>
<sequence length="172" mass="18954">MSVYNKVVAWATRAVGEFPTSNNLRMQNLLESQLEITKTESCLIALNAKFALKKFSPCASRLGLLIYSLQDENAQIWVVPVDRCPRQCGSYVTTGSAMERSLRSDQKNVLVGRYVATDSFADQSPCSNRPSGLVGRYVATDSFAGRLLRSDRPDGLVGCYVATERMAWSVAT</sequence>
<accession>A0A8S9STC4</accession>
<organism evidence="1 2">
    <name type="scientific">Brassica cretica</name>
    <name type="common">Mustard</name>
    <dbReference type="NCBI Taxonomy" id="69181"/>
    <lineage>
        <taxon>Eukaryota</taxon>
        <taxon>Viridiplantae</taxon>
        <taxon>Streptophyta</taxon>
        <taxon>Embryophyta</taxon>
        <taxon>Tracheophyta</taxon>
        <taxon>Spermatophyta</taxon>
        <taxon>Magnoliopsida</taxon>
        <taxon>eudicotyledons</taxon>
        <taxon>Gunneridae</taxon>
        <taxon>Pentapetalae</taxon>
        <taxon>rosids</taxon>
        <taxon>malvids</taxon>
        <taxon>Brassicales</taxon>
        <taxon>Brassicaceae</taxon>
        <taxon>Brassiceae</taxon>
        <taxon>Brassica</taxon>
    </lineage>
</organism>
<reference evidence="1" key="1">
    <citation type="submission" date="2019-12" db="EMBL/GenBank/DDBJ databases">
        <title>Genome sequencing and annotation of Brassica cretica.</title>
        <authorList>
            <person name="Studholme D.J."/>
            <person name="Sarris P."/>
        </authorList>
    </citation>
    <scope>NUCLEOTIDE SEQUENCE</scope>
    <source>
        <strain evidence="1">PFS-109/04</strain>
        <tissue evidence="1">Leaf</tissue>
    </source>
</reference>
<evidence type="ECO:0000313" key="1">
    <source>
        <dbReference type="EMBL" id="KAF3604267.1"/>
    </source>
</evidence>
<proteinExistence type="predicted"/>